<accession>A0A7W5E444</accession>
<keyword evidence="4" id="KW-0804">Transcription</keyword>
<keyword evidence="2" id="KW-0805">Transcription regulation</keyword>
<dbReference type="EMBL" id="JACHXU010000028">
    <property type="protein sequence ID" value="MBB3209855.1"/>
    <property type="molecule type" value="Genomic_DNA"/>
</dbReference>
<dbReference type="InterPro" id="IPR039425">
    <property type="entry name" value="RNA_pol_sigma-70-like"/>
</dbReference>
<dbReference type="Pfam" id="PF08281">
    <property type="entry name" value="Sigma70_r4_2"/>
    <property type="match status" value="1"/>
</dbReference>
<dbReference type="GO" id="GO:0016987">
    <property type="term" value="F:sigma factor activity"/>
    <property type="evidence" value="ECO:0007669"/>
    <property type="project" value="UniProtKB-KW"/>
</dbReference>
<dbReference type="GO" id="GO:0003677">
    <property type="term" value="F:DNA binding"/>
    <property type="evidence" value="ECO:0007669"/>
    <property type="project" value="InterPro"/>
</dbReference>
<evidence type="ECO:0000256" key="2">
    <source>
        <dbReference type="ARBA" id="ARBA00023015"/>
    </source>
</evidence>
<dbReference type="CDD" id="cd06171">
    <property type="entry name" value="Sigma70_r4"/>
    <property type="match status" value="1"/>
</dbReference>
<dbReference type="AlphaFoldDB" id="A0A7W5E444"/>
<dbReference type="PANTHER" id="PTHR43133:SF51">
    <property type="entry name" value="RNA POLYMERASE SIGMA FACTOR"/>
    <property type="match status" value="1"/>
</dbReference>
<dbReference type="InterPro" id="IPR013324">
    <property type="entry name" value="RNA_pol_sigma_r3/r4-like"/>
</dbReference>
<protein>
    <submittedName>
        <fullName evidence="6">RNA polymerase sigma-70 factor (ECF subfamily)</fullName>
    </submittedName>
</protein>
<keyword evidence="3" id="KW-0731">Sigma factor</keyword>
<evidence type="ECO:0000313" key="6">
    <source>
        <dbReference type="EMBL" id="MBB3209855.1"/>
    </source>
</evidence>
<proteinExistence type="inferred from homology"/>
<evidence type="ECO:0000259" key="5">
    <source>
        <dbReference type="Pfam" id="PF08281"/>
    </source>
</evidence>
<keyword evidence="7" id="KW-1185">Reference proteome</keyword>
<dbReference type="NCBIfam" id="TIGR02937">
    <property type="entry name" value="sigma70-ECF"/>
    <property type="match status" value="1"/>
</dbReference>
<feature type="domain" description="RNA polymerase sigma factor 70 region 4 type 2" evidence="5">
    <location>
        <begin position="148"/>
        <end position="200"/>
    </location>
</feature>
<dbReference type="InterPro" id="IPR013249">
    <property type="entry name" value="RNA_pol_sigma70_r4_t2"/>
</dbReference>
<dbReference type="RefSeq" id="WP_184308788.1">
    <property type="nucleotide sequence ID" value="NZ_JACHXU010000028.1"/>
</dbReference>
<evidence type="ECO:0000256" key="1">
    <source>
        <dbReference type="ARBA" id="ARBA00010641"/>
    </source>
</evidence>
<sequence length="212" mass="23693">MQRTRSAGCTDVDAPTSHDEDRALVDRLLRGDAIAWQEFVSRFGRIVRSRVADVAVAFGKGNDDDAVDDATADVFAVILANDAAALQAYEGRSALVTYLAVIATRCATRGFARKRIDVSDNEQNESLESAARGDDEPVRRIILKEQQQRLLETLSELPEKQQQVVRLFHLESRSYTEISERLNMPIGSIGVTLRRAEEQLRRKLEPDSFDSS</sequence>
<organism evidence="6 7">
    <name type="scientific">Aporhodopirellula rubra</name>
    <dbReference type="NCBI Taxonomy" id="980271"/>
    <lineage>
        <taxon>Bacteria</taxon>
        <taxon>Pseudomonadati</taxon>
        <taxon>Planctomycetota</taxon>
        <taxon>Planctomycetia</taxon>
        <taxon>Pirellulales</taxon>
        <taxon>Pirellulaceae</taxon>
        <taxon>Aporhodopirellula</taxon>
    </lineage>
</organism>
<evidence type="ECO:0000313" key="7">
    <source>
        <dbReference type="Proteomes" id="UP000536179"/>
    </source>
</evidence>
<evidence type="ECO:0000256" key="3">
    <source>
        <dbReference type="ARBA" id="ARBA00023082"/>
    </source>
</evidence>
<dbReference type="Gene3D" id="1.10.10.10">
    <property type="entry name" value="Winged helix-like DNA-binding domain superfamily/Winged helix DNA-binding domain"/>
    <property type="match status" value="1"/>
</dbReference>
<comment type="caution">
    <text evidence="6">The sequence shown here is derived from an EMBL/GenBank/DDBJ whole genome shotgun (WGS) entry which is preliminary data.</text>
</comment>
<dbReference type="PANTHER" id="PTHR43133">
    <property type="entry name" value="RNA POLYMERASE ECF-TYPE SIGMA FACTO"/>
    <property type="match status" value="1"/>
</dbReference>
<name>A0A7W5E444_9BACT</name>
<reference evidence="6 7" key="1">
    <citation type="submission" date="2020-08" db="EMBL/GenBank/DDBJ databases">
        <title>Genomic Encyclopedia of Type Strains, Phase III (KMG-III): the genomes of soil and plant-associated and newly described type strains.</title>
        <authorList>
            <person name="Whitman W."/>
        </authorList>
    </citation>
    <scope>NUCLEOTIDE SEQUENCE [LARGE SCALE GENOMIC DNA]</scope>
    <source>
        <strain evidence="6 7">CECT 8075</strain>
    </source>
</reference>
<dbReference type="SUPFAM" id="SSF88946">
    <property type="entry name" value="Sigma2 domain of RNA polymerase sigma factors"/>
    <property type="match status" value="1"/>
</dbReference>
<dbReference type="InterPro" id="IPR036388">
    <property type="entry name" value="WH-like_DNA-bd_sf"/>
</dbReference>
<dbReference type="InterPro" id="IPR014284">
    <property type="entry name" value="RNA_pol_sigma-70_dom"/>
</dbReference>
<dbReference type="GO" id="GO:0006352">
    <property type="term" value="P:DNA-templated transcription initiation"/>
    <property type="evidence" value="ECO:0007669"/>
    <property type="project" value="InterPro"/>
</dbReference>
<dbReference type="Proteomes" id="UP000536179">
    <property type="component" value="Unassembled WGS sequence"/>
</dbReference>
<comment type="similarity">
    <text evidence="1">Belongs to the sigma-70 factor family. ECF subfamily.</text>
</comment>
<dbReference type="InterPro" id="IPR013325">
    <property type="entry name" value="RNA_pol_sigma_r2"/>
</dbReference>
<gene>
    <name evidence="6" type="ORF">FHS27_005700</name>
</gene>
<evidence type="ECO:0000256" key="4">
    <source>
        <dbReference type="ARBA" id="ARBA00023163"/>
    </source>
</evidence>
<dbReference type="SUPFAM" id="SSF88659">
    <property type="entry name" value="Sigma3 and sigma4 domains of RNA polymerase sigma factors"/>
    <property type="match status" value="1"/>
</dbReference>
<dbReference type="Gene3D" id="1.10.1740.10">
    <property type="match status" value="1"/>
</dbReference>